<dbReference type="Proteomes" id="UP000243579">
    <property type="component" value="Unassembled WGS sequence"/>
</dbReference>
<keyword evidence="1" id="KW-0812">Transmembrane</keyword>
<keyword evidence="4" id="KW-1185">Reference proteome</keyword>
<gene>
    <name evidence="3" type="ORF">ACHHYP_09860</name>
</gene>
<accession>A0A1V9ZIR5</accession>
<proteinExistence type="predicted"/>
<protein>
    <recommendedName>
        <fullName evidence="2">DUF4097 domain-containing protein</fullName>
    </recommendedName>
</protein>
<comment type="caution">
    <text evidence="3">The sequence shown here is derived from an EMBL/GenBank/DDBJ whole genome shotgun (WGS) entry which is preliminary data.</text>
</comment>
<reference evidence="3 4" key="1">
    <citation type="journal article" date="2014" name="Genome Biol. Evol.">
        <title>The secreted proteins of Achlya hypogyna and Thraustotheca clavata identify the ancestral oomycete secretome and reveal gene acquisitions by horizontal gene transfer.</title>
        <authorList>
            <person name="Misner I."/>
            <person name="Blouin N."/>
            <person name="Leonard G."/>
            <person name="Richards T.A."/>
            <person name="Lane C.E."/>
        </authorList>
    </citation>
    <scope>NUCLEOTIDE SEQUENCE [LARGE SCALE GENOMIC DNA]</scope>
    <source>
        <strain evidence="3 4">ATCC 48635</strain>
    </source>
</reference>
<sequence length="792" mass="83915">MGKVSSPPKGSLMRHTTLPRISTATPGVQRACSLNFVVSLAGAPLSFVLGQRSEAFHTLFVLAGALSVLSVLGSAIGMIKTTPTLVCSMLLTIAASYGAICTGGMSILYLPFVEAELATYTDAQYAESVLLHHTLDDKVAREKTYLIAAGAVLLAIGLTSAYLVRKLHKALGEKRSAVTFLQAFGIGMVPFAFILIAGGQYIITSQALASAPYTGIFTFLCGLLALILALMAFIGSAFEYRRLLNTFSWFAFILAIMLLASAIASLVVTGSIESSIVECWPTLRVVLPPTLPARYDQGQFLLFVQRNLRGVSYVAIISGLFLMLQSLSAIALNDITHVVKRRHAQDKRCNLDPELHPDFVARREWRLLFKASKRSQRIFMRVSCAGAMIVFVTITVLMTLSVVFSTQCARIGKAENTTTLPVTRGTVSLAHGFGAGSLSVSQGSDAIGRVSFQQRAVSTKYLTTSALQHTQTAAADSFVAAPTSSSYVFWIDTSCQLAAVELVLPNATGAPAIVLSSKMAAVDVNLLTPSLDISTEQLAGLNVSTEEASVNCFGAYLGPQALTITSNSGDINVSAVLVNATGPLGEKAPTALSSTLGGITLTNASFLNSPISLTTDASPIIVGQVLSQATHGYSDMALATQSGTIALSDVMVDRISLASQTGAIQAEELTAMDNGVFAGRIDAVSVGGAVQLHNTAVTGYVHIETNSGDVYLHLKSTSFAGFFYARSEHGVVSVHRSNYSYDALTMLPTQDPREARGLINCGSSCNYQGDIYIRSQYGNIDLVLGCENSNCS</sequence>
<keyword evidence="1" id="KW-0472">Membrane</keyword>
<feature type="transmembrane region" description="Helical" evidence="1">
    <location>
        <begin position="89"/>
        <end position="112"/>
    </location>
</feature>
<dbReference type="STRING" id="1202772.A0A1V9ZIR5"/>
<dbReference type="Pfam" id="PF13349">
    <property type="entry name" value="DUF4097"/>
    <property type="match status" value="1"/>
</dbReference>
<dbReference type="InterPro" id="IPR025164">
    <property type="entry name" value="Toastrack_DUF4097"/>
</dbReference>
<dbReference type="AlphaFoldDB" id="A0A1V9ZIR5"/>
<feature type="transmembrane region" description="Helical" evidence="1">
    <location>
        <begin position="55"/>
        <end position="77"/>
    </location>
</feature>
<organism evidence="3 4">
    <name type="scientific">Achlya hypogyna</name>
    <name type="common">Oomycete</name>
    <name type="synonym">Protoachlya hypogyna</name>
    <dbReference type="NCBI Taxonomy" id="1202772"/>
    <lineage>
        <taxon>Eukaryota</taxon>
        <taxon>Sar</taxon>
        <taxon>Stramenopiles</taxon>
        <taxon>Oomycota</taxon>
        <taxon>Saprolegniomycetes</taxon>
        <taxon>Saprolegniales</taxon>
        <taxon>Achlyaceae</taxon>
        <taxon>Achlya</taxon>
    </lineage>
</organism>
<evidence type="ECO:0000313" key="4">
    <source>
        <dbReference type="Proteomes" id="UP000243579"/>
    </source>
</evidence>
<feature type="transmembrane region" description="Helical" evidence="1">
    <location>
        <begin position="145"/>
        <end position="164"/>
    </location>
</feature>
<evidence type="ECO:0000256" key="1">
    <source>
        <dbReference type="SAM" id="Phobius"/>
    </source>
</evidence>
<name>A0A1V9ZIR5_ACHHY</name>
<feature type="domain" description="DUF4097" evidence="2">
    <location>
        <begin position="561"/>
        <end position="736"/>
    </location>
</feature>
<dbReference type="EMBL" id="JNBR01000095">
    <property type="protein sequence ID" value="OQR97874.1"/>
    <property type="molecule type" value="Genomic_DNA"/>
</dbReference>
<feature type="transmembrane region" description="Helical" evidence="1">
    <location>
        <begin position="176"/>
        <end position="203"/>
    </location>
</feature>
<dbReference type="OrthoDB" id="69410at2759"/>
<evidence type="ECO:0000313" key="3">
    <source>
        <dbReference type="EMBL" id="OQR97874.1"/>
    </source>
</evidence>
<feature type="transmembrane region" description="Helical" evidence="1">
    <location>
        <begin position="247"/>
        <end position="268"/>
    </location>
</feature>
<evidence type="ECO:0000259" key="2">
    <source>
        <dbReference type="Pfam" id="PF13349"/>
    </source>
</evidence>
<feature type="transmembrane region" description="Helical" evidence="1">
    <location>
        <begin position="215"/>
        <end position="235"/>
    </location>
</feature>
<keyword evidence="1" id="KW-1133">Transmembrane helix</keyword>
<feature type="transmembrane region" description="Helical" evidence="1">
    <location>
        <begin position="378"/>
        <end position="404"/>
    </location>
</feature>
<feature type="transmembrane region" description="Helical" evidence="1">
    <location>
        <begin position="310"/>
        <end position="332"/>
    </location>
</feature>